<name>A0A840Z3H4_9SPHN</name>
<dbReference type="Proteomes" id="UP000554342">
    <property type="component" value="Unassembled WGS sequence"/>
</dbReference>
<dbReference type="AlphaFoldDB" id="A0A840Z3H4"/>
<gene>
    <name evidence="1" type="ORF">FHR23_003155</name>
</gene>
<protein>
    <submittedName>
        <fullName evidence="1">Uncharacterized protein</fullName>
    </submittedName>
</protein>
<sequence length="207" mass="23615">MADDDFIRAGAIILRDFALLNKATIFYEEQVAPIITNAVETLIKDWTQEKFWKGEIDAPDTFTTIWVCPGTWQDDPEEEPVARFKLGHRNEEATSSYEIADLLNLGQTDFGFWFEPEYSWFGGKSKWNAFSKTIGDIAEELGKKGWINEGKGTFFRPIALAADLRVSAWENDDWSEVLAPLRVALDDLEADQKIFDRILMRGNPKQG</sequence>
<dbReference type="EMBL" id="JACIJI010000010">
    <property type="protein sequence ID" value="MBB5720192.1"/>
    <property type="molecule type" value="Genomic_DNA"/>
</dbReference>
<proteinExistence type="predicted"/>
<dbReference type="RefSeq" id="WP_184005815.1">
    <property type="nucleotide sequence ID" value="NZ_BAABIF010000027.1"/>
</dbReference>
<reference evidence="1 2" key="1">
    <citation type="submission" date="2020-08" db="EMBL/GenBank/DDBJ databases">
        <title>Genomic Encyclopedia of Type Strains, Phase IV (KMG-IV): sequencing the most valuable type-strain genomes for metagenomic binning, comparative biology and taxonomic classification.</title>
        <authorList>
            <person name="Goeker M."/>
        </authorList>
    </citation>
    <scope>NUCLEOTIDE SEQUENCE [LARGE SCALE GENOMIC DNA]</scope>
    <source>
        <strain evidence="1 2">DSM 27203</strain>
    </source>
</reference>
<comment type="caution">
    <text evidence="1">The sequence shown here is derived from an EMBL/GenBank/DDBJ whole genome shotgun (WGS) entry which is preliminary data.</text>
</comment>
<evidence type="ECO:0000313" key="2">
    <source>
        <dbReference type="Proteomes" id="UP000554342"/>
    </source>
</evidence>
<accession>A0A840Z3H4</accession>
<keyword evidence="2" id="KW-1185">Reference proteome</keyword>
<evidence type="ECO:0000313" key="1">
    <source>
        <dbReference type="EMBL" id="MBB5720192.1"/>
    </source>
</evidence>
<organism evidence="1 2">
    <name type="scientific">Stakelama sediminis</name>
    <dbReference type="NCBI Taxonomy" id="463200"/>
    <lineage>
        <taxon>Bacteria</taxon>
        <taxon>Pseudomonadati</taxon>
        <taxon>Pseudomonadota</taxon>
        <taxon>Alphaproteobacteria</taxon>
        <taxon>Sphingomonadales</taxon>
        <taxon>Sphingomonadaceae</taxon>
        <taxon>Stakelama</taxon>
    </lineage>
</organism>